<evidence type="ECO:0000256" key="7">
    <source>
        <dbReference type="SAM" id="MobiDB-lite"/>
    </source>
</evidence>
<protein>
    <recommendedName>
        <fullName evidence="8">C2H2-type domain-containing protein</fullName>
    </recommendedName>
</protein>
<dbReference type="PANTHER" id="PTHR23215">
    <property type="entry name" value="ZINC FINGER PROTEIN 207"/>
    <property type="match status" value="1"/>
</dbReference>
<evidence type="ECO:0000313" key="9">
    <source>
        <dbReference type="EMBL" id="SYW83749.1"/>
    </source>
</evidence>
<comment type="caution">
    <text evidence="9">The sequence shown here is derived from an EMBL/GenBank/DDBJ whole genome shotgun (WGS) entry which is preliminary data.</text>
</comment>
<dbReference type="SMART" id="SM00355">
    <property type="entry name" value="ZnF_C2H2"/>
    <property type="match status" value="2"/>
</dbReference>
<dbReference type="CDD" id="cd20908">
    <property type="entry name" value="SUF4-like"/>
    <property type="match status" value="1"/>
</dbReference>
<keyword evidence="3 6" id="KW-0863">Zinc-finger</keyword>
<evidence type="ECO:0000313" key="10">
    <source>
        <dbReference type="Proteomes" id="UP000658997"/>
    </source>
</evidence>
<evidence type="ECO:0000256" key="6">
    <source>
        <dbReference type="PROSITE-ProRule" id="PRU00042"/>
    </source>
</evidence>
<dbReference type="PROSITE" id="PS50157">
    <property type="entry name" value="ZINC_FINGER_C2H2_2"/>
    <property type="match status" value="1"/>
</dbReference>
<dbReference type="PANTHER" id="PTHR23215:SF0">
    <property type="entry name" value="BUB3-INTERACTING AND GLEBS MOTIF-CONTAINING PROTEIN ZNF207"/>
    <property type="match status" value="1"/>
</dbReference>
<feature type="compositionally biased region" description="Pro residues" evidence="7">
    <location>
        <begin position="854"/>
        <end position="866"/>
    </location>
</feature>
<dbReference type="InterPro" id="IPR013087">
    <property type="entry name" value="Znf_C2H2_type"/>
</dbReference>
<dbReference type="EMBL" id="ULHB01000158">
    <property type="protein sequence ID" value="SYW83749.1"/>
    <property type="molecule type" value="Genomic_DNA"/>
</dbReference>
<dbReference type="AlphaFoldDB" id="A0A8H8QSJ8"/>
<gene>
    <name evidence="9" type="ORF">UBRO2_05305</name>
</gene>
<proteinExistence type="predicted"/>
<keyword evidence="5" id="KW-0539">Nucleus</keyword>
<feature type="compositionally biased region" description="Basic and acidic residues" evidence="7">
    <location>
        <begin position="893"/>
        <end position="907"/>
    </location>
</feature>
<dbReference type="PROSITE" id="PS00028">
    <property type="entry name" value="ZINC_FINGER_C2H2_1"/>
    <property type="match status" value="1"/>
</dbReference>
<evidence type="ECO:0000256" key="2">
    <source>
        <dbReference type="ARBA" id="ARBA00022723"/>
    </source>
</evidence>
<dbReference type="Gene3D" id="3.30.160.60">
    <property type="entry name" value="Classic Zinc Finger"/>
    <property type="match status" value="1"/>
</dbReference>
<dbReference type="Proteomes" id="UP000658997">
    <property type="component" value="Unassembled WGS sequence"/>
</dbReference>
<dbReference type="SUPFAM" id="SSF57667">
    <property type="entry name" value="beta-beta-alpha zinc fingers"/>
    <property type="match status" value="1"/>
</dbReference>
<name>A0A8H8QSJ8_9BASI</name>
<keyword evidence="2" id="KW-0479">Metal-binding</keyword>
<reference evidence="9" key="1">
    <citation type="submission" date="2018-08" db="EMBL/GenBank/DDBJ databases">
        <authorList>
            <person name="Guldener U."/>
        </authorList>
    </citation>
    <scope>NUCLEOTIDE SEQUENCE</scope>
    <source>
        <strain evidence="9">UB2</strain>
    </source>
</reference>
<evidence type="ECO:0000259" key="8">
    <source>
        <dbReference type="PROSITE" id="PS50157"/>
    </source>
</evidence>
<dbReference type="InterPro" id="IPR036236">
    <property type="entry name" value="Znf_C2H2_sf"/>
</dbReference>
<feature type="region of interest" description="Disordered" evidence="7">
    <location>
        <begin position="1"/>
        <end position="32"/>
    </location>
</feature>
<keyword evidence="4" id="KW-0862">Zinc</keyword>
<feature type="region of interest" description="Disordered" evidence="7">
    <location>
        <begin position="311"/>
        <end position="332"/>
    </location>
</feature>
<feature type="region of interest" description="Disordered" evidence="7">
    <location>
        <begin position="837"/>
        <end position="907"/>
    </location>
</feature>
<dbReference type="GO" id="GO:0008270">
    <property type="term" value="F:zinc ion binding"/>
    <property type="evidence" value="ECO:0007669"/>
    <property type="project" value="UniProtKB-KW"/>
</dbReference>
<evidence type="ECO:0000256" key="5">
    <source>
        <dbReference type="ARBA" id="ARBA00023242"/>
    </source>
</evidence>
<evidence type="ECO:0000256" key="3">
    <source>
        <dbReference type="ARBA" id="ARBA00022771"/>
    </source>
</evidence>
<feature type="compositionally biased region" description="Low complexity" evidence="7">
    <location>
        <begin position="12"/>
        <end position="24"/>
    </location>
</feature>
<feature type="compositionally biased region" description="Low complexity" evidence="7">
    <location>
        <begin position="311"/>
        <end position="322"/>
    </location>
</feature>
<sequence length="907" mass="103131">MPLPSPFQALDPVSGPSSESCSQSPQPPSSLLTPEQHLQCILRRYTTNADFEAKFWLSNATGAFQAKKIDIQTRWGFLEAVFRACYYHELIRELILNVCLLPNAFVHDVLDTTREPAVVHKAEEYSEPELPVLDWRKYYSKVLPILQSSGFGKTRMCVQLSTISPGMLICLRHKTQADDQQHQESFPPQDSLVFEYFQRCKNHIFNAEFPTTLEDHERFNQAHLGIPAWLAIYCKTIAFYLEQLKRNTHDCFGTPRRCDSDPRLCWQTIVYQLATTIYSPSSGFLSHKLFEQPQTCPHICLVQDLSDPLSSTDTTTTTSTPTEQPTKQSKAKLYAPMQTPPQLFGTRRLRSVMLEYICKSTTELDQDMCIQLTGYLKEPKLLVTVIKEYLKPQLDRLEQSAPEKTAKPFFFIALDECGSMPDLLPIIRRVWFHALPTSTWILLIDTNSVLAPLVGDTARKGSRHTHDGSTHRLTQPFSLMPLDVNFTEQQHQKLFADVPTFTLRKLNQLLPTLVRPLWYDGLYHSEQGVIYPLTIIDKLVYPAGWKWDLHTSWMHHDEINQNLLALVSQRIYLEVSSRSHPKSCPAKEQVALLFGSADSVEMVEFDQMQARYVRDQKSQSEQDAWDEAQNVAFRLGVLKGASRQVELLALRVLPNATWLLTNDTIKLNSSRISYTELGEMTHKKRKAPQLEAWCWYCDRDFEDEKVLLQHQKSKHYRCPQCPRRLNTAGGLSVHLTQVHKAEPDRIENTLPGRDSFEIEIYGMAGIPEKDLEEWKQRRAAQRADGNVPVQNKRPRIEKLVLSKEQLRIQLEAHKALMSGKAPVPGLMPGFPPGGPYSVPPPSLSRGFGIAPPNFARPPPKQPPPGYSAPSPGAGEQGAPRYPQPMDSQAQPRDGGRDPHKVRAADLF</sequence>
<feature type="domain" description="C2H2-type" evidence="8">
    <location>
        <begin position="716"/>
        <end position="744"/>
    </location>
</feature>
<dbReference type="GO" id="GO:0005634">
    <property type="term" value="C:nucleus"/>
    <property type="evidence" value="ECO:0007669"/>
    <property type="project" value="UniProtKB-SubCell"/>
</dbReference>
<comment type="subcellular location">
    <subcellularLocation>
        <location evidence="1">Nucleus</location>
    </subcellularLocation>
</comment>
<accession>A0A8H8QSJ8</accession>
<evidence type="ECO:0000256" key="4">
    <source>
        <dbReference type="ARBA" id="ARBA00022833"/>
    </source>
</evidence>
<keyword evidence="10" id="KW-1185">Reference proteome</keyword>
<organism evidence="9 10">
    <name type="scientific">Ustilago bromivora</name>
    <dbReference type="NCBI Taxonomy" id="307758"/>
    <lineage>
        <taxon>Eukaryota</taxon>
        <taxon>Fungi</taxon>
        <taxon>Dikarya</taxon>
        <taxon>Basidiomycota</taxon>
        <taxon>Ustilaginomycotina</taxon>
        <taxon>Ustilaginomycetes</taxon>
        <taxon>Ustilaginales</taxon>
        <taxon>Ustilaginaceae</taxon>
        <taxon>Ustilago</taxon>
    </lineage>
</organism>
<evidence type="ECO:0000256" key="1">
    <source>
        <dbReference type="ARBA" id="ARBA00004123"/>
    </source>
</evidence>